<dbReference type="Gene3D" id="3.60.15.10">
    <property type="entry name" value="Ribonuclease Z/Hydroxyacylglutathione hydrolase-like"/>
    <property type="match status" value="1"/>
</dbReference>
<dbReference type="Pfam" id="PF00753">
    <property type="entry name" value="Lactamase_B"/>
    <property type="match status" value="1"/>
</dbReference>
<dbReference type="Proteomes" id="UP000078358">
    <property type="component" value="Unassembled WGS sequence"/>
</dbReference>
<keyword evidence="4" id="KW-0862">Zinc</keyword>
<dbReference type="PATRIC" id="fig|1261658.3.peg.610"/>
<name>A0A179D156_BIBTR</name>
<dbReference type="RefSeq" id="WP_064318163.1">
    <property type="nucleotide sequence ID" value="NZ_JACI01000001.1"/>
</dbReference>
<evidence type="ECO:0000259" key="5">
    <source>
        <dbReference type="SMART" id="SM00849"/>
    </source>
</evidence>
<dbReference type="InterPro" id="IPR001279">
    <property type="entry name" value="Metallo-B-lactamas"/>
</dbReference>
<gene>
    <name evidence="6" type="ORF">F480_03025</name>
</gene>
<reference evidence="6 7" key="1">
    <citation type="submission" date="2014-01" db="EMBL/GenBank/DDBJ databases">
        <authorList>
            <person name="Zuccon D."/>
        </authorList>
    </citation>
    <scope>NUCLEOTIDE SEQUENCE [LARGE SCALE GENOMIC DNA]</scope>
    <source>
        <strain evidence="6 7">Y31</strain>
    </source>
</reference>
<proteinExistence type="predicted"/>
<dbReference type="InterPro" id="IPR036866">
    <property type="entry name" value="RibonucZ/Hydroxyglut_hydro"/>
</dbReference>
<dbReference type="SMART" id="SM00849">
    <property type="entry name" value="Lactamase_B"/>
    <property type="match status" value="1"/>
</dbReference>
<evidence type="ECO:0000256" key="3">
    <source>
        <dbReference type="ARBA" id="ARBA00022801"/>
    </source>
</evidence>
<dbReference type="PANTHER" id="PTHR46233">
    <property type="entry name" value="HYDROXYACYLGLUTATHIONE HYDROLASE GLOC"/>
    <property type="match status" value="1"/>
</dbReference>
<evidence type="ECO:0000256" key="4">
    <source>
        <dbReference type="ARBA" id="ARBA00022833"/>
    </source>
</evidence>
<keyword evidence="2" id="KW-0479">Metal-binding</keyword>
<protein>
    <recommendedName>
        <fullName evidence="5">Metallo-beta-lactamase domain-containing protein</fullName>
    </recommendedName>
</protein>
<dbReference type="SUPFAM" id="SSF56281">
    <property type="entry name" value="Metallo-hydrolase/oxidoreductase"/>
    <property type="match status" value="1"/>
</dbReference>
<sequence length="209" mass="23490">MLNLQIIPVSAFQQNCSIVWDENKNAAIIDAGDNADIIIKFIEEQQLNVTKLLVTHAHLDHIMAVEKVSKHFGVEVYGSQLADKPLFDNLPEICASYGFPRVPAFLPDHWLNEGDEIEVGTLSFEIRHLPGHSPGHIGFFEMKNKIAFSGDVLFKDSIGRTDLYQGNFDTLISSIRTKLFDLDDDFVIIPGHGPHTTIGREKQHNPFLK</sequence>
<dbReference type="CDD" id="cd07737">
    <property type="entry name" value="YcbL-like_MBL-fold"/>
    <property type="match status" value="1"/>
</dbReference>
<evidence type="ECO:0000256" key="1">
    <source>
        <dbReference type="ARBA" id="ARBA00001947"/>
    </source>
</evidence>
<comment type="caution">
    <text evidence="6">The sequence shown here is derived from an EMBL/GenBank/DDBJ whole genome shotgun (WGS) entry which is preliminary data.</text>
</comment>
<dbReference type="EMBL" id="JACI01000001">
    <property type="protein sequence ID" value="OAQ15517.1"/>
    <property type="molecule type" value="Genomic_DNA"/>
</dbReference>
<dbReference type="AlphaFoldDB" id="A0A179D156"/>
<dbReference type="GO" id="GO:0016787">
    <property type="term" value="F:hydrolase activity"/>
    <property type="evidence" value="ECO:0007669"/>
    <property type="project" value="UniProtKB-KW"/>
</dbReference>
<organism evidence="6 7">
    <name type="scientific">Bibersteinia trehalosi Y31</name>
    <dbReference type="NCBI Taxonomy" id="1261658"/>
    <lineage>
        <taxon>Bacteria</taxon>
        <taxon>Pseudomonadati</taxon>
        <taxon>Pseudomonadota</taxon>
        <taxon>Gammaproteobacteria</taxon>
        <taxon>Pasteurellales</taxon>
        <taxon>Pasteurellaceae</taxon>
        <taxon>Bibersteinia</taxon>
    </lineage>
</organism>
<evidence type="ECO:0000313" key="6">
    <source>
        <dbReference type="EMBL" id="OAQ15517.1"/>
    </source>
</evidence>
<evidence type="ECO:0000313" key="7">
    <source>
        <dbReference type="Proteomes" id="UP000078358"/>
    </source>
</evidence>
<dbReference type="PANTHER" id="PTHR46233:SF3">
    <property type="entry name" value="HYDROXYACYLGLUTATHIONE HYDROLASE GLOC"/>
    <property type="match status" value="1"/>
</dbReference>
<dbReference type="GO" id="GO:0046872">
    <property type="term" value="F:metal ion binding"/>
    <property type="evidence" value="ECO:0007669"/>
    <property type="project" value="UniProtKB-KW"/>
</dbReference>
<dbReference type="InterPro" id="IPR051453">
    <property type="entry name" value="MBL_Glyoxalase_II"/>
</dbReference>
<evidence type="ECO:0000256" key="2">
    <source>
        <dbReference type="ARBA" id="ARBA00022723"/>
    </source>
</evidence>
<comment type="cofactor">
    <cofactor evidence="1">
        <name>Zn(2+)</name>
        <dbReference type="ChEBI" id="CHEBI:29105"/>
    </cofactor>
</comment>
<feature type="domain" description="Metallo-beta-lactamase" evidence="5">
    <location>
        <begin position="13"/>
        <end position="192"/>
    </location>
</feature>
<keyword evidence="3" id="KW-0378">Hydrolase</keyword>
<accession>A0A179D156</accession>